<dbReference type="EMBL" id="MU003702">
    <property type="protein sequence ID" value="KAF2809044.1"/>
    <property type="molecule type" value="Genomic_DNA"/>
</dbReference>
<reference evidence="3" key="3">
    <citation type="submission" date="2025-04" db="UniProtKB">
        <authorList>
            <consortium name="RefSeq"/>
        </authorList>
    </citation>
    <scope>IDENTIFICATION</scope>
    <source>
        <strain evidence="3">CBS 304.34</strain>
    </source>
</reference>
<protein>
    <submittedName>
        <fullName evidence="1 3">Uncharacterized protein</fullName>
    </submittedName>
</protein>
<name>A0A6A6YM35_9PEZI</name>
<reference evidence="3" key="2">
    <citation type="submission" date="2020-04" db="EMBL/GenBank/DDBJ databases">
        <authorList>
            <consortium name="NCBI Genome Project"/>
        </authorList>
    </citation>
    <scope>NUCLEOTIDE SEQUENCE</scope>
    <source>
        <strain evidence="3">CBS 304.34</strain>
    </source>
</reference>
<organism evidence="1">
    <name type="scientific">Mytilinidion resinicola</name>
    <dbReference type="NCBI Taxonomy" id="574789"/>
    <lineage>
        <taxon>Eukaryota</taxon>
        <taxon>Fungi</taxon>
        <taxon>Dikarya</taxon>
        <taxon>Ascomycota</taxon>
        <taxon>Pezizomycotina</taxon>
        <taxon>Dothideomycetes</taxon>
        <taxon>Pleosporomycetidae</taxon>
        <taxon>Mytilinidiales</taxon>
        <taxon>Mytilinidiaceae</taxon>
        <taxon>Mytilinidion</taxon>
    </lineage>
</organism>
<dbReference type="RefSeq" id="XP_033576008.1">
    <property type="nucleotide sequence ID" value="XM_033717713.1"/>
</dbReference>
<keyword evidence="2" id="KW-1185">Reference proteome</keyword>
<dbReference type="OrthoDB" id="5362512at2759"/>
<gene>
    <name evidence="1 3" type="ORF">BDZ99DRAFT_44040</name>
</gene>
<proteinExistence type="predicted"/>
<reference evidence="1 3" key="1">
    <citation type="journal article" date="2020" name="Stud. Mycol.">
        <title>101 Dothideomycetes genomes: a test case for predicting lifestyles and emergence of pathogens.</title>
        <authorList>
            <person name="Haridas S."/>
            <person name="Albert R."/>
            <person name="Binder M."/>
            <person name="Bloem J."/>
            <person name="Labutti K."/>
            <person name="Salamov A."/>
            <person name="Andreopoulos B."/>
            <person name="Baker S."/>
            <person name="Barry K."/>
            <person name="Bills G."/>
            <person name="Bluhm B."/>
            <person name="Cannon C."/>
            <person name="Castanera R."/>
            <person name="Culley D."/>
            <person name="Daum C."/>
            <person name="Ezra D."/>
            <person name="Gonzalez J."/>
            <person name="Henrissat B."/>
            <person name="Kuo A."/>
            <person name="Liang C."/>
            <person name="Lipzen A."/>
            <person name="Lutzoni F."/>
            <person name="Magnuson J."/>
            <person name="Mondo S."/>
            <person name="Nolan M."/>
            <person name="Ohm R."/>
            <person name="Pangilinan J."/>
            <person name="Park H.-J."/>
            <person name="Ramirez L."/>
            <person name="Alfaro M."/>
            <person name="Sun H."/>
            <person name="Tritt A."/>
            <person name="Yoshinaga Y."/>
            <person name="Zwiers L.-H."/>
            <person name="Turgeon B."/>
            <person name="Goodwin S."/>
            <person name="Spatafora J."/>
            <person name="Crous P."/>
            <person name="Grigoriev I."/>
        </authorList>
    </citation>
    <scope>NUCLEOTIDE SEQUENCE</scope>
    <source>
        <strain evidence="1 3">CBS 304.34</strain>
    </source>
</reference>
<evidence type="ECO:0000313" key="2">
    <source>
        <dbReference type="Proteomes" id="UP000504636"/>
    </source>
</evidence>
<sequence>MGKIFERAYCTLAAVDAIDDDTGIDRGLFLPRTEDPLTVRLKCHLLKDPVKPERFQSPDGQPYCWKYTYRLDEDEERTRTIVPMRLFQINID</sequence>
<dbReference type="Proteomes" id="UP000504636">
    <property type="component" value="Unplaced"/>
</dbReference>
<evidence type="ECO:0000313" key="3">
    <source>
        <dbReference type="RefSeq" id="XP_033576008.1"/>
    </source>
</evidence>
<accession>A0A6A6YM35</accession>
<dbReference type="GeneID" id="54458606"/>
<evidence type="ECO:0000313" key="1">
    <source>
        <dbReference type="EMBL" id="KAF2809044.1"/>
    </source>
</evidence>
<dbReference type="AlphaFoldDB" id="A0A6A6YM35"/>